<dbReference type="GeneID" id="300404169"/>
<feature type="transmembrane region" description="Helical" evidence="1">
    <location>
        <begin position="12"/>
        <end position="28"/>
    </location>
</feature>
<protein>
    <recommendedName>
        <fullName evidence="4">DUF2878 domain-containing protein</fullName>
    </recommendedName>
</protein>
<keyword evidence="3" id="KW-1185">Reference proteome</keyword>
<proteinExistence type="predicted"/>
<feature type="transmembrane region" description="Helical" evidence="1">
    <location>
        <begin position="148"/>
        <end position="168"/>
    </location>
</feature>
<dbReference type="Pfam" id="PF11086">
    <property type="entry name" value="DUF2878"/>
    <property type="match status" value="1"/>
</dbReference>
<dbReference type="InterPro" id="IPR021306">
    <property type="entry name" value="DUF2878"/>
</dbReference>
<keyword evidence="1" id="KW-1133">Transmembrane helix</keyword>
<evidence type="ECO:0000256" key="1">
    <source>
        <dbReference type="SAM" id="Phobius"/>
    </source>
</evidence>
<feature type="transmembrane region" description="Helical" evidence="1">
    <location>
        <begin position="92"/>
        <end position="114"/>
    </location>
</feature>
<evidence type="ECO:0000313" key="3">
    <source>
        <dbReference type="Proteomes" id="UP000366945"/>
    </source>
</evidence>
<sequence>MTRIASGSQAAVYAIAGQIGWFACVLGAAHDKAWSGALAVALLALVHLCVVRDRRRAMLLLCIVTLCGWLWECGVMRTGWVKYPSGAITGYAPYWMAALWMLFALQINPVFHWLRTRWRLAALLGGVAGPLSFRAGAALGAVQLVDPFAALLLIAAGWIVWLPALVWFGKRLDDA</sequence>
<keyword evidence="1" id="KW-0812">Transmembrane</keyword>
<feature type="transmembrane region" description="Helical" evidence="1">
    <location>
        <begin position="121"/>
        <end position="142"/>
    </location>
</feature>
<reference evidence="2 3" key="1">
    <citation type="submission" date="2019-08" db="EMBL/GenBank/DDBJ databases">
        <authorList>
            <person name="Peeters C."/>
        </authorList>
    </citation>
    <scope>NUCLEOTIDE SEQUENCE [LARGE SCALE GENOMIC DNA]</scope>
    <source>
        <strain evidence="2 3">LMG 31114</strain>
    </source>
</reference>
<dbReference type="EMBL" id="CABPSK010000002">
    <property type="protein sequence ID" value="VVE01276.1"/>
    <property type="molecule type" value="Genomic_DNA"/>
</dbReference>
<dbReference type="RefSeq" id="WP_246182502.1">
    <property type="nucleotide sequence ID" value="NZ_CABPSK010000002.1"/>
</dbReference>
<name>A0A5E4UMW6_9BURK</name>
<dbReference type="Proteomes" id="UP000366945">
    <property type="component" value="Unassembled WGS sequence"/>
</dbReference>
<feature type="transmembrane region" description="Helical" evidence="1">
    <location>
        <begin position="58"/>
        <end position="80"/>
    </location>
</feature>
<gene>
    <name evidence="2" type="ORF">PPN31114_02133</name>
</gene>
<organism evidence="2 3">
    <name type="scientific">Pandoraea pneumonica</name>
    <dbReference type="NCBI Taxonomy" id="2508299"/>
    <lineage>
        <taxon>Bacteria</taxon>
        <taxon>Pseudomonadati</taxon>
        <taxon>Pseudomonadota</taxon>
        <taxon>Betaproteobacteria</taxon>
        <taxon>Burkholderiales</taxon>
        <taxon>Burkholderiaceae</taxon>
        <taxon>Pandoraea</taxon>
    </lineage>
</organism>
<evidence type="ECO:0008006" key="4">
    <source>
        <dbReference type="Google" id="ProtNLM"/>
    </source>
</evidence>
<keyword evidence="1" id="KW-0472">Membrane</keyword>
<accession>A0A5E4UMW6</accession>
<feature type="transmembrane region" description="Helical" evidence="1">
    <location>
        <begin position="34"/>
        <end position="51"/>
    </location>
</feature>
<dbReference type="AlphaFoldDB" id="A0A5E4UMW6"/>
<dbReference type="PROSITE" id="PS51257">
    <property type="entry name" value="PROKAR_LIPOPROTEIN"/>
    <property type="match status" value="1"/>
</dbReference>
<evidence type="ECO:0000313" key="2">
    <source>
        <dbReference type="EMBL" id="VVE01276.1"/>
    </source>
</evidence>